<dbReference type="InterPro" id="IPR036162">
    <property type="entry name" value="Resolvase-like_N_sf"/>
</dbReference>
<dbReference type="InterPro" id="IPR025827">
    <property type="entry name" value="Zn_ribbon_recom_dom"/>
</dbReference>
<reference evidence="1 2" key="1">
    <citation type="submission" date="2018-01" db="EMBL/GenBank/DDBJ databases">
        <title>Bacillus asahii Genome sequencing and assembly.</title>
        <authorList>
            <person name="Jiang H."/>
            <person name="Feng Y."/>
            <person name="Zhao F."/>
            <person name="Lin X."/>
        </authorList>
    </citation>
    <scope>NUCLEOTIDE SEQUENCE [LARGE SCALE GENOMIC DNA]</scope>
    <source>
        <strain evidence="1 2">OM18</strain>
    </source>
</reference>
<dbReference type="GO" id="GO:0000150">
    <property type="term" value="F:DNA strand exchange activity"/>
    <property type="evidence" value="ECO:0007669"/>
    <property type="project" value="InterPro"/>
</dbReference>
<dbReference type="CDD" id="cd00338">
    <property type="entry name" value="Ser_Recombinase"/>
    <property type="match status" value="1"/>
</dbReference>
<dbReference type="AlphaFoldDB" id="A0A3T0KRT4"/>
<gene>
    <name evidence="1" type="ORF">BAOM_2498</name>
</gene>
<dbReference type="Pfam" id="PF00239">
    <property type="entry name" value="Resolvase"/>
    <property type="match status" value="1"/>
</dbReference>
<dbReference type="RefSeq" id="WP_127760420.1">
    <property type="nucleotide sequence ID" value="NZ_CP026095.1"/>
</dbReference>
<dbReference type="PROSITE" id="PS51736">
    <property type="entry name" value="RECOMBINASES_3"/>
    <property type="match status" value="1"/>
</dbReference>
<organism evidence="1 2">
    <name type="scientific">Peribacillus asahii</name>
    <dbReference type="NCBI Taxonomy" id="228899"/>
    <lineage>
        <taxon>Bacteria</taxon>
        <taxon>Bacillati</taxon>
        <taxon>Bacillota</taxon>
        <taxon>Bacilli</taxon>
        <taxon>Bacillales</taxon>
        <taxon>Bacillaceae</taxon>
        <taxon>Peribacillus</taxon>
    </lineage>
</organism>
<dbReference type="InterPro" id="IPR011109">
    <property type="entry name" value="DNA_bind_recombinase_dom"/>
</dbReference>
<name>A0A3T0KRT4_9BACI</name>
<dbReference type="SUPFAM" id="SSF53041">
    <property type="entry name" value="Resolvase-like"/>
    <property type="match status" value="1"/>
</dbReference>
<sequence>MRCAVYVRVSTNKEEQKASLGNQKNLFIRYISDKGWDIHDFYVDVESGTTDKRPQLQQLIADAKAKKFDVILAKELSRLARNGRLSYEIRDIAEQHKVHIITLDNAINTLEGNGQMFGIYAWMYEQESQRTSERVKLALKSRAQKGLFKGSNAPYGYIVKDGKLCSSPDETPDIVKRIFGNYLSGKGFDCIARELYNEGCPTPSQVARKKNANDKWHGSTIRRILENPHYTGDLVQGRSTTRSVTNKNRDQVHSDNFITVPNTHEAIISKSDFEAVQQLMMSRKRTRPQAEKHLFTNTAYCADCGRGMHYKKNSLGYMCGNYNKHGIKACSDHLIREADLKLAILNDLKKLASILENKEIVQTLETKLNQQKKYSEKQIDSFTKELERLKLKKKKSLNLFIEEKISKEDYDEFVSDTNEQINNISSKIEQLHSSLDTKDDELVIKELKQQLGVFIEFQELTPDILHRLIERIEIKADGSPRIFYRFSNPSAYSLINFINAQHSTCDVTFEERTVEALLRFLSINYKVFKTTF</sequence>
<dbReference type="InterPro" id="IPR050639">
    <property type="entry name" value="SSR_resolvase"/>
</dbReference>
<accession>A0A3T0KRT4</accession>
<proteinExistence type="predicted"/>
<dbReference type="OrthoDB" id="9811097at2"/>
<dbReference type="Proteomes" id="UP000283095">
    <property type="component" value="Chromosome"/>
</dbReference>
<dbReference type="KEGG" id="pasa:BAOM_2498"/>
<evidence type="ECO:0000313" key="2">
    <source>
        <dbReference type="Proteomes" id="UP000283095"/>
    </source>
</evidence>
<dbReference type="SMART" id="SM00857">
    <property type="entry name" value="Resolvase"/>
    <property type="match status" value="1"/>
</dbReference>
<dbReference type="PANTHER" id="PTHR30461">
    <property type="entry name" value="DNA-INVERTASE FROM LAMBDOID PROPHAGE"/>
    <property type="match status" value="1"/>
</dbReference>
<dbReference type="Pfam" id="PF13408">
    <property type="entry name" value="Zn_ribbon_recom"/>
    <property type="match status" value="1"/>
</dbReference>
<dbReference type="Gene3D" id="3.90.1750.20">
    <property type="entry name" value="Putative Large Serine Recombinase, Chain B, Domain 2"/>
    <property type="match status" value="1"/>
</dbReference>
<dbReference type="PROSITE" id="PS51737">
    <property type="entry name" value="RECOMBINASE_DNA_BIND"/>
    <property type="match status" value="1"/>
</dbReference>
<dbReference type="Gene3D" id="3.40.50.1390">
    <property type="entry name" value="Resolvase, N-terminal catalytic domain"/>
    <property type="match status" value="1"/>
</dbReference>
<dbReference type="GO" id="GO:0003677">
    <property type="term" value="F:DNA binding"/>
    <property type="evidence" value="ECO:0007669"/>
    <property type="project" value="InterPro"/>
</dbReference>
<dbReference type="EMBL" id="CP026095">
    <property type="protein sequence ID" value="AZV43107.1"/>
    <property type="molecule type" value="Genomic_DNA"/>
</dbReference>
<dbReference type="InterPro" id="IPR006119">
    <property type="entry name" value="Resolv_N"/>
</dbReference>
<dbReference type="PANTHER" id="PTHR30461:SF23">
    <property type="entry name" value="DNA RECOMBINASE-RELATED"/>
    <property type="match status" value="1"/>
</dbReference>
<dbReference type="InterPro" id="IPR038109">
    <property type="entry name" value="DNA_bind_recomb_sf"/>
</dbReference>
<protein>
    <submittedName>
        <fullName evidence="1">Recombinase</fullName>
    </submittedName>
</protein>
<evidence type="ECO:0000313" key="1">
    <source>
        <dbReference type="EMBL" id="AZV43107.1"/>
    </source>
</evidence>
<dbReference type="Pfam" id="PF07508">
    <property type="entry name" value="Recombinase"/>
    <property type="match status" value="1"/>
</dbReference>